<feature type="transmembrane region" description="Helical" evidence="1">
    <location>
        <begin position="46"/>
        <end position="69"/>
    </location>
</feature>
<protein>
    <submittedName>
        <fullName evidence="2">Uncharacterized protein</fullName>
    </submittedName>
</protein>
<gene>
    <name evidence="2" type="ORF">BA011_38525</name>
</gene>
<proteinExistence type="predicted"/>
<keyword evidence="1" id="KW-0812">Transmembrane</keyword>
<reference evidence="2 3" key="1">
    <citation type="submission" date="2016-06" db="EMBL/GenBank/DDBJ databases">
        <title>Microsymbionts genomes from the relict species Vavilovia formosa.</title>
        <authorList>
            <person name="Chirak E."/>
            <person name="Kimeklis A."/>
            <person name="Andronov E."/>
        </authorList>
    </citation>
    <scope>NUCLEOTIDE SEQUENCE [LARGE SCALE GENOMIC DNA]</scope>
    <source>
        <strain evidence="2 3">Vaf10</strain>
        <plasmid evidence="3">Plasmid unnamed5</plasmid>
    </source>
</reference>
<name>A0A1B1CPR1_RHILE</name>
<evidence type="ECO:0000313" key="2">
    <source>
        <dbReference type="EMBL" id="ANP91738.1"/>
    </source>
</evidence>
<organism evidence="2 3">
    <name type="scientific">Rhizobium leguminosarum</name>
    <dbReference type="NCBI Taxonomy" id="384"/>
    <lineage>
        <taxon>Bacteria</taxon>
        <taxon>Pseudomonadati</taxon>
        <taxon>Pseudomonadota</taxon>
        <taxon>Alphaproteobacteria</taxon>
        <taxon>Hyphomicrobiales</taxon>
        <taxon>Rhizobiaceae</taxon>
        <taxon>Rhizobium/Agrobacterium group</taxon>
        <taxon>Rhizobium</taxon>
    </lineage>
</organism>
<accession>A0A1B1CPR1</accession>
<sequence>MDANRRAFLLELLWRKSSRSEARTMLQSAQPFRNRSAHIFARAAIVWQTIFFINAIPSAIMAVALALTLDKQPMQLDQTRAVPLEHHRPVGDARP</sequence>
<evidence type="ECO:0000256" key="1">
    <source>
        <dbReference type="SAM" id="Phobius"/>
    </source>
</evidence>
<dbReference type="AlphaFoldDB" id="A0A1B1CPR1"/>
<keyword evidence="1" id="KW-0472">Membrane</keyword>
<keyword evidence="2" id="KW-0614">Plasmid</keyword>
<evidence type="ECO:0000313" key="3">
    <source>
        <dbReference type="Proteomes" id="UP000092691"/>
    </source>
</evidence>
<dbReference type="EMBL" id="CP016293">
    <property type="protein sequence ID" value="ANP91738.1"/>
    <property type="molecule type" value="Genomic_DNA"/>
</dbReference>
<keyword evidence="1" id="KW-1133">Transmembrane helix</keyword>
<geneLocation type="plasmid" evidence="2 3">
    <name>unnamed5</name>
</geneLocation>
<dbReference type="Proteomes" id="UP000092691">
    <property type="component" value="Plasmid unnamed5"/>
</dbReference>